<name>A0A846WG54_9ACTN</name>
<evidence type="ECO:0000256" key="1">
    <source>
        <dbReference type="SAM" id="SignalP"/>
    </source>
</evidence>
<dbReference type="EMBL" id="JAAXPC010000001">
    <property type="protein sequence ID" value="NKY00458.1"/>
    <property type="molecule type" value="Genomic_DNA"/>
</dbReference>
<evidence type="ECO:0000313" key="2">
    <source>
        <dbReference type="EMBL" id="NKY00458.1"/>
    </source>
</evidence>
<proteinExistence type="predicted"/>
<accession>A0A846WG54</accession>
<dbReference type="PROSITE" id="PS51257">
    <property type="entry name" value="PROKAR_LIPOPROTEIN"/>
    <property type="match status" value="1"/>
</dbReference>
<evidence type="ECO:0000313" key="3">
    <source>
        <dbReference type="Proteomes" id="UP000563898"/>
    </source>
</evidence>
<evidence type="ECO:0008006" key="4">
    <source>
        <dbReference type="Google" id="ProtNLM"/>
    </source>
</evidence>
<feature type="chain" id="PRO_5038875633" description="Lipoprotein" evidence="1">
    <location>
        <begin position="19"/>
        <end position="246"/>
    </location>
</feature>
<dbReference type="AlphaFoldDB" id="A0A846WG54"/>
<reference evidence="2 3" key="1">
    <citation type="submission" date="2020-04" db="EMBL/GenBank/DDBJ databases">
        <title>MicrobeNet Type strains.</title>
        <authorList>
            <person name="Nicholson A.C."/>
        </authorList>
    </citation>
    <scope>NUCLEOTIDE SEQUENCE [LARGE SCALE GENOMIC DNA]</scope>
    <source>
        <strain evidence="2 3">ATCC BAA-14</strain>
    </source>
</reference>
<organism evidence="2 3">
    <name type="scientific">Gordonia polyisoprenivorans</name>
    <dbReference type="NCBI Taxonomy" id="84595"/>
    <lineage>
        <taxon>Bacteria</taxon>
        <taxon>Bacillati</taxon>
        <taxon>Actinomycetota</taxon>
        <taxon>Actinomycetes</taxon>
        <taxon>Mycobacteriales</taxon>
        <taxon>Gordoniaceae</taxon>
        <taxon>Gordonia</taxon>
    </lineage>
</organism>
<dbReference type="RefSeq" id="WP_006370755.1">
    <property type="nucleotide sequence ID" value="NZ_CP116236.1"/>
</dbReference>
<sequence length="246" mass="25163">MKRLAALVAAVSATAVVASCGQSGSTAPGSSGPVSVSVDFSRTDGGGPGVRFSDGQPVTLSTANDFASAPFVSDGSLIFTPLRRGGVSAYASTPRLSDTVKTITARWRFGSAPGGSMALSVTDGVNEAGAPSRPFAVRFVVSQQSWYLGVWGLDDQQVSIVGTGQFAPELAGGVDLSARLWIVDNWVTVQLPGGGFATANDTRTSAWAGHRVTAELFTQTGDPDSVPRLREFGAGSVRELPPAGGA</sequence>
<dbReference type="Proteomes" id="UP000563898">
    <property type="component" value="Unassembled WGS sequence"/>
</dbReference>
<protein>
    <recommendedName>
        <fullName evidence="4">Lipoprotein</fullName>
    </recommendedName>
</protein>
<keyword evidence="1" id="KW-0732">Signal</keyword>
<comment type="caution">
    <text evidence="2">The sequence shown here is derived from an EMBL/GenBank/DDBJ whole genome shotgun (WGS) entry which is preliminary data.</text>
</comment>
<gene>
    <name evidence="2" type="ORF">HGA05_02545</name>
</gene>
<feature type="signal peptide" evidence="1">
    <location>
        <begin position="1"/>
        <end position="18"/>
    </location>
</feature>